<comment type="pathway">
    <text evidence="2 12">Metabolic intermediate biosynthesis; acetyl-CoA biosynthesis; acetyl-CoA from acetate: step 2/2.</text>
</comment>
<dbReference type="AlphaFoldDB" id="A0A1B7XG79"/>
<comment type="similarity">
    <text evidence="4 12">In the N-terminal section; belongs to the CobB/CobQ family.</text>
</comment>
<dbReference type="GO" id="GO:0008959">
    <property type="term" value="F:phosphate acetyltransferase activity"/>
    <property type="evidence" value="ECO:0007669"/>
    <property type="project" value="UniProtKB-EC"/>
</dbReference>
<comment type="subcellular location">
    <subcellularLocation>
        <location evidence="1 12">Cytoplasm</location>
    </subcellularLocation>
</comment>
<feature type="domain" description="DRTGG" evidence="14">
    <location>
        <begin position="219"/>
        <end position="333"/>
    </location>
</feature>
<evidence type="ECO:0000256" key="10">
    <source>
        <dbReference type="ARBA" id="ARBA00023315"/>
    </source>
</evidence>
<evidence type="ECO:0000256" key="8">
    <source>
        <dbReference type="ARBA" id="ARBA00022490"/>
    </source>
</evidence>
<evidence type="ECO:0000313" key="15">
    <source>
        <dbReference type="EMBL" id="OBQ54524.1"/>
    </source>
</evidence>
<comment type="catalytic activity">
    <reaction evidence="12">
        <text>acetyl-CoA + phosphate = acetyl phosphate + CoA</text>
        <dbReference type="Rhea" id="RHEA:19521"/>
        <dbReference type="ChEBI" id="CHEBI:22191"/>
        <dbReference type="ChEBI" id="CHEBI:43474"/>
        <dbReference type="ChEBI" id="CHEBI:57287"/>
        <dbReference type="ChEBI" id="CHEBI:57288"/>
        <dbReference type="EC" id="2.3.1.8"/>
    </reaction>
</comment>
<dbReference type="InterPro" id="IPR027417">
    <property type="entry name" value="P-loop_NTPase"/>
</dbReference>
<dbReference type="Gene3D" id="3.40.1390.20">
    <property type="entry name" value="HprK N-terminal domain-like"/>
    <property type="match status" value="1"/>
</dbReference>
<comment type="subunit">
    <text evidence="5">Homohexamer.</text>
</comment>
<evidence type="ECO:0000256" key="5">
    <source>
        <dbReference type="ARBA" id="ARBA00011643"/>
    </source>
</evidence>
<dbReference type="PANTHER" id="PTHR43356:SF3">
    <property type="entry name" value="PHOSPHATE ACETYLTRANSFERASE"/>
    <property type="match status" value="1"/>
</dbReference>
<accession>A0A1B7XG79</accession>
<protein>
    <recommendedName>
        <fullName evidence="7 12">Phosphate acetyltransferase</fullName>
        <ecNumber evidence="6 12">2.3.1.8</ecNumber>
    </recommendedName>
    <alternativeName>
        <fullName evidence="11 12">Phosphotransacetylase</fullName>
    </alternativeName>
</protein>
<keyword evidence="10 12" id="KW-0012">Acyltransferase</keyword>
<dbReference type="InterPro" id="IPR028979">
    <property type="entry name" value="Ser_kin/Pase_Hpr-like_N_sf"/>
</dbReference>
<comment type="function">
    <text evidence="12">Involved in acetate metabolism.</text>
</comment>
<dbReference type="GO" id="GO:0005737">
    <property type="term" value="C:cytoplasm"/>
    <property type="evidence" value="ECO:0007669"/>
    <property type="project" value="UniProtKB-SubCell"/>
</dbReference>
<dbReference type="Proteomes" id="UP000091979">
    <property type="component" value="Unassembled WGS sequence"/>
</dbReference>
<sequence length="704" mass="76998">MSQNLYITATEARTGKSAVVLGMMQLLKKDISNVAFFRPIINDDENGTKDHDINLILEYFGIEIPYEDTYAYTLNQARELINNGQRSILLENILNKYTQLTNKYDFVLCEGTDFLGKDAAFEFDLNADIAANLGSPVLVVINGQKQDCEEIISSTKLTLDSLEDKGLDIVASIINRAEVTSEHCADIISQLGTKEGADKELAVYIIPEEPTLSKPTMKDVAQWLDGDVIYGEDRLDTRVDDLCVAAMQIGNFLDYVKEASLVITPGDRSDIIISTLASRMSSTYPDVSGIVLTGGLEMAPNVRRLVEGWSAAPIPVISVKQHTYLAIQVLNQLYGRIDPQDSRRVATALGIFEDNVDTAEISRRVISRKSSKITPKMFEFNLIEKAKANKMRIVLPEGQEERILRAAEMLNRRGVAEIILLGNLEIVKQKISDLGLALSDVTIIQPELAPNFEDYVETYFEARKKKGISMEHARDTMCDTTYYGTMMVKKGDADGMVSGAVNTTAHTIRPAFEFIKTKPDASIVSSVFLMCLKDRVLVFGDCAVNPNPSSEQLAEIAISSADTARIFNVDPRIAMLSYSTGSSGKGADVEKVIEATKIAQERAPQLKLEGPLQYDAAIDADVAATKLPDSEVAGQATVFIFPDLNTGNNTYKAVQRAANAVAIGPVLQGLNKPVNDLSRGCTVPDIVNTVAITAIQAQAEKGLI</sequence>
<dbReference type="GO" id="GO:0006085">
    <property type="term" value="P:acetyl-CoA biosynthetic process"/>
    <property type="evidence" value="ECO:0007669"/>
    <property type="project" value="UniProtKB-UniPathway"/>
</dbReference>
<dbReference type="Gene3D" id="3.40.50.10750">
    <property type="entry name" value="Isocitrate/Isopropylmalate dehydrogenase-like"/>
    <property type="match status" value="1"/>
</dbReference>
<dbReference type="SUPFAM" id="SSF75138">
    <property type="entry name" value="HprK N-terminal domain-like"/>
    <property type="match status" value="1"/>
</dbReference>
<keyword evidence="16" id="KW-1185">Reference proteome</keyword>
<evidence type="ECO:0000256" key="6">
    <source>
        <dbReference type="ARBA" id="ARBA00012707"/>
    </source>
</evidence>
<dbReference type="UniPathway" id="UPA00340">
    <property type="reaction ID" value="UER00459"/>
</dbReference>
<dbReference type="Pfam" id="PF13500">
    <property type="entry name" value="AAA_26"/>
    <property type="match status" value="1"/>
</dbReference>
<name>A0A1B7XG79_9BACT</name>
<evidence type="ECO:0000256" key="12">
    <source>
        <dbReference type="PIRNR" id="PIRNR006107"/>
    </source>
</evidence>
<dbReference type="PATRIC" id="fig|1560234.3.peg.3092"/>
<organism evidence="15 16">
    <name type="scientific">Halodesulfovibrio spirochaetisodalis</name>
    <dbReference type="NCBI Taxonomy" id="1560234"/>
    <lineage>
        <taxon>Bacteria</taxon>
        <taxon>Pseudomonadati</taxon>
        <taxon>Thermodesulfobacteriota</taxon>
        <taxon>Desulfovibrionia</taxon>
        <taxon>Desulfovibrionales</taxon>
        <taxon>Desulfovibrionaceae</taxon>
        <taxon>Halodesulfovibrio</taxon>
    </lineage>
</organism>
<dbReference type="FunFam" id="3.40.50.10750:FF:000001">
    <property type="entry name" value="Phosphate acetyltransferase"/>
    <property type="match status" value="1"/>
</dbReference>
<dbReference type="InterPro" id="IPR050500">
    <property type="entry name" value="Phos_Acetyltrans/Butyryltrans"/>
</dbReference>
<dbReference type="NCBIfam" id="TIGR00651">
    <property type="entry name" value="pta"/>
    <property type="match status" value="1"/>
</dbReference>
<dbReference type="STRING" id="1560234.SP90_05585"/>
<dbReference type="SUPFAM" id="SSF53659">
    <property type="entry name" value="Isocitrate/Isopropylmalate dehydrogenase-like"/>
    <property type="match status" value="1"/>
</dbReference>
<proteinExistence type="inferred from homology"/>
<dbReference type="Pfam" id="PF01515">
    <property type="entry name" value="PTA_PTB"/>
    <property type="match status" value="1"/>
</dbReference>
<reference evidence="15 16" key="1">
    <citation type="submission" date="2015-01" db="EMBL/GenBank/DDBJ databases">
        <title>Desulfovibrio sp. JC271 draft genome sequence.</title>
        <authorList>
            <person name="Shivani Y."/>
            <person name="Subhash Y."/>
            <person name="Sasikala C."/>
            <person name="Ramana C.V."/>
        </authorList>
    </citation>
    <scope>NUCLEOTIDE SEQUENCE [LARGE SCALE GENOMIC DNA]</scope>
    <source>
        <strain evidence="15 16">JC271</strain>
    </source>
</reference>
<evidence type="ECO:0000256" key="2">
    <source>
        <dbReference type="ARBA" id="ARBA00004989"/>
    </source>
</evidence>
<dbReference type="Gene3D" id="3.40.50.10950">
    <property type="match status" value="1"/>
</dbReference>
<evidence type="ECO:0000259" key="13">
    <source>
        <dbReference type="Pfam" id="PF01515"/>
    </source>
</evidence>
<evidence type="ECO:0000256" key="7">
    <source>
        <dbReference type="ARBA" id="ARBA00021528"/>
    </source>
</evidence>
<dbReference type="PIRSF" id="PIRSF006107">
    <property type="entry name" value="PhpActrans_proteobac"/>
    <property type="match status" value="1"/>
</dbReference>
<dbReference type="InterPro" id="IPR016475">
    <property type="entry name" value="P-Actrans_bac"/>
</dbReference>
<feature type="domain" description="Phosphate acetyl/butaryl transferase" evidence="13">
    <location>
        <begin position="379"/>
        <end position="694"/>
    </location>
</feature>
<comment type="caution">
    <text evidence="15">The sequence shown here is derived from an EMBL/GenBank/DDBJ whole genome shotgun (WGS) entry which is preliminary data.</text>
</comment>
<evidence type="ECO:0000256" key="4">
    <source>
        <dbReference type="ARBA" id="ARBA00009786"/>
    </source>
</evidence>
<dbReference type="InterPro" id="IPR042113">
    <property type="entry name" value="P_AcTrfase_dom1"/>
</dbReference>
<comment type="similarity">
    <text evidence="3 12">In the C-terminal section; belongs to the phosphate acetyltransferase and butyryltransferase family.</text>
</comment>
<dbReference type="InterPro" id="IPR002505">
    <property type="entry name" value="PTA_PTB"/>
</dbReference>
<dbReference type="SUPFAM" id="SSF52540">
    <property type="entry name" value="P-loop containing nucleoside triphosphate hydrolases"/>
    <property type="match status" value="1"/>
</dbReference>
<dbReference type="InterPro" id="IPR042112">
    <property type="entry name" value="P_AcTrfase_dom2"/>
</dbReference>
<dbReference type="PANTHER" id="PTHR43356">
    <property type="entry name" value="PHOSPHATE ACETYLTRANSFERASE"/>
    <property type="match status" value="1"/>
</dbReference>
<comment type="domain">
    <text evidence="12">The N-terminal region seems to be important for proper quaternary structure. The C-terminal region contains the substrate-binding site.</text>
</comment>
<dbReference type="InterPro" id="IPR004614">
    <property type="entry name" value="P_AcTrfase"/>
</dbReference>
<dbReference type="NCBIfam" id="NF004167">
    <property type="entry name" value="PRK05632.1"/>
    <property type="match status" value="1"/>
</dbReference>
<dbReference type="EC" id="2.3.1.8" evidence="6 12"/>
<keyword evidence="8 12" id="KW-0963">Cytoplasm</keyword>
<dbReference type="Gene3D" id="3.40.50.300">
    <property type="entry name" value="P-loop containing nucleotide triphosphate hydrolases"/>
    <property type="match status" value="1"/>
</dbReference>
<dbReference type="NCBIfam" id="NF007233">
    <property type="entry name" value="PRK09653.1"/>
    <property type="match status" value="1"/>
</dbReference>
<dbReference type="EMBL" id="JXMS01000007">
    <property type="protein sequence ID" value="OBQ54524.1"/>
    <property type="molecule type" value="Genomic_DNA"/>
</dbReference>
<dbReference type="OrthoDB" id="9808984at2"/>
<evidence type="ECO:0000256" key="9">
    <source>
        <dbReference type="ARBA" id="ARBA00022679"/>
    </source>
</evidence>
<evidence type="ECO:0000256" key="3">
    <source>
        <dbReference type="ARBA" id="ARBA00008756"/>
    </source>
</evidence>
<evidence type="ECO:0000256" key="1">
    <source>
        <dbReference type="ARBA" id="ARBA00004496"/>
    </source>
</evidence>
<evidence type="ECO:0000256" key="11">
    <source>
        <dbReference type="ARBA" id="ARBA00031108"/>
    </source>
</evidence>
<evidence type="ECO:0000259" key="14">
    <source>
        <dbReference type="Pfam" id="PF07085"/>
    </source>
</evidence>
<evidence type="ECO:0000313" key="16">
    <source>
        <dbReference type="Proteomes" id="UP000091979"/>
    </source>
</evidence>
<dbReference type="Pfam" id="PF07085">
    <property type="entry name" value="DRTGG"/>
    <property type="match status" value="1"/>
</dbReference>
<gene>
    <name evidence="15" type="ORF">SP90_05585</name>
</gene>
<keyword evidence="9 12" id="KW-0808">Transferase</keyword>
<dbReference type="InterPro" id="IPR010766">
    <property type="entry name" value="DRTGG"/>
</dbReference>
<dbReference type="RefSeq" id="WP_066853437.1">
    <property type="nucleotide sequence ID" value="NZ_JXMS01000007.1"/>
</dbReference>
<dbReference type="CDD" id="cd03109">
    <property type="entry name" value="DTBS"/>
    <property type="match status" value="1"/>
</dbReference>